<protein>
    <recommendedName>
        <fullName evidence="1">PAS domain-containing protein</fullName>
    </recommendedName>
</protein>
<organism evidence="2 3">
    <name type="scientific">Basidiobolus meristosporus CBS 931.73</name>
    <dbReference type="NCBI Taxonomy" id="1314790"/>
    <lineage>
        <taxon>Eukaryota</taxon>
        <taxon>Fungi</taxon>
        <taxon>Fungi incertae sedis</taxon>
        <taxon>Zoopagomycota</taxon>
        <taxon>Entomophthoromycotina</taxon>
        <taxon>Basidiobolomycetes</taxon>
        <taxon>Basidiobolales</taxon>
        <taxon>Basidiobolaceae</taxon>
        <taxon>Basidiobolus</taxon>
    </lineage>
</organism>
<dbReference type="InParanoid" id="A0A1Y1YKX5"/>
<dbReference type="Proteomes" id="UP000193498">
    <property type="component" value="Unassembled WGS sequence"/>
</dbReference>
<proteinExistence type="predicted"/>
<evidence type="ECO:0000313" key="3">
    <source>
        <dbReference type="Proteomes" id="UP000193498"/>
    </source>
</evidence>
<dbReference type="InterPro" id="IPR035965">
    <property type="entry name" value="PAS-like_dom_sf"/>
</dbReference>
<reference evidence="2 3" key="1">
    <citation type="submission" date="2016-07" db="EMBL/GenBank/DDBJ databases">
        <title>Pervasive Adenine N6-methylation of Active Genes in Fungi.</title>
        <authorList>
            <consortium name="DOE Joint Genome Institute"/>
            <person name="Mondo S.J."/>
            <person name="Dannebaum R.O."/>
            <person name="Kuo R.C."/>
            <person name="Labutti K."/>
            <person name="Haridas S."/>
            <person name="Kuo A."/>
            <person name="Salamov A."/>
            <person name="Ahrendt S.R."/>
            <person name="Lipzen A."/>
            <person name="Sullivan W."/>
            <person name="Andreopoulos W.B."/>
            <person name="Clum A."/>
            <person name="Lindquist E."/>
            <person name="Daum C."/>
            <person name="Ramamoorthy G.K."/>
            <person name="Gryganskyi A."/>
            <person name="Culley D."/>
            <person name="Magnuson J.K."/>
            <person name="James T.Y."/>
            <person name="O'Malley M.A."/>
            <person name="Stajich J.E."/>
            <person name="Spatafora J.W."/>
            <person name="Visel A."/>
            <person name="Grigoriev I.V."/>
        </authorList>
    </citation>
    <scope>NUCLEOTIDE SEQUENCE [LARGE SCALE GENOMIC DNA]</scope>
    <source>
        <strain evidence="2 3">CBS 931.73</strain>
    </source>
</reference>
<accession>A0A1Y1YKX5</accession>
<dbReference type="Gene3D" id="3.30.450.20">
    <property type="entry name" value="PAS domain"/>
    <property type="match status" value="1"/>
</dbReference>
<keyword evidence="3" id="KW-1185">Reference proteome</keyword>
<dbReference type="OrthoDB" id="411251at2759"/>
<evidence type="ECO:0000313" key="2">
    <source>
        <dbReference type="EMBL" id="ORX98632.1"/>
    </source>
</evidence>
<dbReference type="EMBL" id="MCFE01000110">
    <property type="protein sequence ID" value="ORX98632.1"/>
    <property type="molecule type" value="Genomic_DNA"/>
</dbReference>
<dbReference type="AlphaFoldDB" id="A0A1Y1YKX5"/>
<feature type="domain" description="PAS" evidence="1">
    <location>
        <begin position="9"/>
        <end position="48"/>
    </location>
</feature>
<sequence length="275" mass="30689">MKEVNCITIYDVSDEAVILYSSESVVDVTGYTQEELRGKTGYCLIDPEIVCAMQAAGTRVREEDNMATVMYTSIKHKTEGLIPIESVSGRCFDIIVAVITRADKGQPRLRACYATSQHTYTRKNGGIMATQDITPKYATSIIKTPPSPEPAACMILNRFTRHLTIEFATKNCEFLLGIDARKCNGLSFLSYIDPDDLLFVTEQFENVKVSNAVAQLQFSFLSPQYRQSLPVRAAIFCANDGIILNIRLFKHEKSSNDGLVFLNFFLDGRPDLPAK</sequence>
<dbReference type="InterPro" id="IPR000014">
    <property type="entry name" value="PAS"/>
</dbReference>
<comment type="caution">
    <text evidence="2">The sequence shown here is derived from an EMBL/GenBank/DDBJ whole genome shotgun (WGS) entry which is preliminary data.</text>
</comment>
<dbReference type="CDD" id="cd00130">
    <property type="entry name" value="PAS"/>
    <property type="match status" value="1"/>
</dbReference>
<gene>
    <name evidence="2" type="ORF">K493DRAFT_5613</name>
</gene>
<dbReference type="PROSITE" id="PS50112">
    <property type="entry name" value="PAS"/>
    <property type="match status" value="1"/>
</dbReference>
<dbReference type="SUPFAM" id="SSF55785">
    <property type="entry name" value="PYP-like sensor domain (PAS domain)"/>
    <property type="match status" value="1"/>
</dbReference>
<evidence type="ECO:0000259" key="1">
    <source>
        <dbReference type="PROSITE" id="PS50112"/>
    </source>
</evidence>
<name>A0A1Y1YKX5_9FUNG</name>